<proteinExistence type="predicted"/>
<sequence>MKEILARYLPSNAVHPITELIKLNGVHLKIVNERVTRHGDYRRMPDGSQQITINSNLNPYRFLITTVHEIAHLIAFEKYGRGIKPHGQEWKFCFRNLMLPFIRPEIFPESLLPVIANHFRNPKASSDTDAKLSIALKSFDQENDKNYIFEIPTGSLFRIYNGKKFKKGQRRVKRYECLEIESGKIYLFQPNAEVELLKT</sequence>
<dbReference type="Gene3D" id="1.10.10.2910">
    <property type="match status" value="1"/>
</dbReference>
<organism evidence="2 3">
    <name type="scientific">Christiangramia antarctica</name>
    <dbReference type="NCBI Taxonomy" id="2058158"/>
    <lineage>
        <taxon>Bacteria</taxon>
        <taxon>Pseudomonadati</taxon>
        <taxon>Bacteroidota</taxon>
        <taxon>Flavobacteriia</taxon>
        <taxon>Flavobacteriales</taxon>
        <taxon>Flavobacteriaceae</taxon>
        <taxon>Christiangramia</taxon>
    </lineage>
</organism>
<protein>
    <submittedName>
        <fullName evidence="2">SprT-like domain-containing protein</fullName>
    </submittedName>
</protein>
<dbReference type="Proteomes" id="UP001597438">
    <property type="component" value="Unassembled WGS sequence"/>
</dbReference>
<dbReference type="InterPro" id="IPR006640">
    <property type="entry name" value="SprT-like_domain"/>
</dbReference>
<dbReference type="RefSeq" id="WP_251742423.1">
    <property type="nucleotide sequence ID" value="NZ_JBHUOJ010000020.1"/>
</dbReference>
<dbReference type="EMBL" id="JBHUOJ010000020">
    <property type="protein sequence ID" value="MFD2833464.1"/>
    <property type="molecule type" value="Genomic_DNA"/>
</dbReference>
<reference evidence="3" key="1">
    <citation type="journal article" date="2019" name="Int. J. Syst. Evol. Microbiol.">
        <title>The Global Catalogue of Microorganisms (GCM) 10K type strain sequencing project: providing services to taxonomists for standard genome sequencing and annotation.</title>
        <authorList>
            <consortium name="The Broad Institute Genomics Platform"/>
            <consortium name="The Broad Institute Genome Sequencing Center for Infectious Disease"/>
            <person name="Wu L."/>
            <person name="Ma J."/>
        </authorList>
    </citation>
    <scope>NUCLEOTIDE SEQUENCE [LARGE SCALE GENOMIC DNA]</scope>
    <source>
        <strain evidence="3">KCTC 52925</strain>
    </source>
</reference>
<comment type="caution">
    <text evidence="2">The sequence shown here is derived from an EMBL/GenBank/DDBJ whole genome shotgun (WGS) entry which is preliminary data.</text>
</comment>
<evidence type="ECO:0000313" key="3">
    <source>
        <dbReference type="Proteomes" id="UP001597438"/>
    </source>
</evidence>
<name>A0ABW5X4X6_9FLAO</name>
<keyword evidence="3" id="KW-1185">Reference proteome</keyword>
<feature type="domain" description="SprT-like" evidence="1">
    <location>
        <begin position="36"/>
        <end position="97"/>
    </location>
</feature>
<accession>A0ABW5X4X6</accession>
<evidence type="ECO:0000259" key="1">
    <source>
        <dbReference type="Pfam" id="PF10263"/>
    </source>
</evidence>
<dbReference type="Pfam" id="PF10263">
    <property type="entry name" value="SprT-like"/>
    <property type="match status" value="1"/>
</dbReference>
<evidence type="ECO:0000313" key="2">
    <source>
        <dbReference type="EMBL" id="MFD2833464.1"/>
    </source>
</evidence>
<gene>
    <name evidence="2" type="ORF">ACFSYS_09215</name>
</gene>